<reference evidence="5 6" key="1">
    <citation type="submission" date="2015-08" db="EMBL/GenBank/DDBJ databases">
        <title>Emmonsia species relationships and genome sequence.</title>
        <authorList>
            <person name="Cuomo C.A."/>
            <person name="Schwartz I.S."/>
            <person name="Kenyon C."/>
            <person name="De Hoog G.S."/>
            <person name="Govender N.P."/>
            <person name="Botha A."/>
            <person name="Moreno L."/>
            <person name="De Vries M."/>
            <person name="Munoz J.F."/>
            <person name="Stielow J.B."/>
        </authorList>
    </citation>
    <scope>NUCLEOTIDE SEQUENCE [LARGE SCALE GENOMIC DNA]</scope>
    <source>
        <strain evidence="5 6">EI222</strain>
    </source>
</reference>
<evidence type="ECO:0000313" key="5">
    <source>
        <dbReference type="EMBL" id="OJD24222.1"/>
    </source>
</evidence>
<keyword evidence="1" id="KW-0479">Metal-binding</keyword>
<comment type="caution">
    <text evidence="5">The sequence shown here is derived from an EMBL/GenBank/DDBJ whole genome shotgun (WGS) entry which is preliminary data.</text>
</comment>
<evidence type="ECO:0000259" key="4">
    <source>
        <dbReference type="PROSITE" id="PS50157"/>
    </source>
</evidence>
<dbReference type="AlphaFoldDB" id="A0A1J9Q668"/>
<organism evidence="5 6">
    <name type="scientific">Blastomyces percursus</name>
    <dbReference type="NCBI Taxonomy" id="1658174"/>
    <lineage>
        <taxon>Eukaryota</taxon>
        <taxon>Fungi</taxon>
        <taxon>Dikarya</taxon>
        <taxon>Ascomycota</taxon>
        <taxon>Pezizomycotina</taxon>
        <taxon>Eurotiomycetes</taxon>
        <taxon>Eurotiomycetidae</taxon>
        <taxon>Onygenales</taxon>
        <taxon>Ajellomycetaceae</taxon>
        <taxon>Blastomyces</taxon>
    </lineage>
</organism>
<dbReference type="STRING" id="1658174.A0A1J9Q668"/>
<accession>A0A1J9Q668</accession>
<keyword evidence="6" id="KW-1185">Reference proteome</keyword>
<feature type="region of interest" description="Disordered" evidence="3">
    <location>
        <begin position="747"/>
        <end position="828"/>
    </location>
</feature>
<sequence>MPKKLTPEERDRRAEEHGFNPDERKVDQKPILSELQPCVKNGYEDMWQVWKHYNKKYGPRDIHNEDHKQKFIEYIARTTKGKNTKGKNPKIDPRPMPSAIWKPWKRFTAQWARETGEKLPHHVTNSGTNFIFQELHKHIPLNLEIRERDYVTLKHFKVLLQQLWYVMYSSARVGEYVESSARHHSGRGLYLPEDMTFLVIHNHKGRPEIIIRPKRDAKNMSKKEKKHPRHPMQEDIESLPMYLNPVLEPLAICLARGIFRDFKTVDDIFALEPPPGEDYELALGPPTIQLYGPNLEPSKEAASQYPSAACSKNKAERRTPFFEKVSAEGLAGEILTASWLDDGLANLGHRAGYGELISFHDMRAEALVRTNENEYGIEALMQFAGHGGNPRIYYESYMSSTSSVQGVSNILKLQRRGDMAEPFRGLTLQRHPKMWQALPAKLQQDLEDSPECAKLNNQIRGLTERIKMVESAEQRQALEARRHELYNQKHQLAAQELDTWQRLLCKEHKPGIAEEDDHSLSYHWTWFDRVAHLMPERSRLSELLLLPVPLRSREGREALDLMIKICKQKRPVSDHPALKPDKGHCPDCSISLDNLSTPATRKRWKHVYRHRRQSLKEQHGYAALCFICHQWVTNKAEFEQHCQHHLDHPETIPLQYGYLDFQGMLASLGYSPIRLLDTTMSASERMKPFLDLQTLKRDLEKYYAAFGYGKAARCGLHCDMLFNSLSELQHHLHDVHCIPVPKRRMGSEYKPKAEQPDLPQFKSNVSGDFNVQITNPESLKRKHLDSGSSETEEPKQKRPRRGSTKSDPCEETQPPASRAPEGCLPVSASQTCSRSADSGYYSPGSSGAAGKWAGHGTMGVSSIPPNIDPRLFEETSLDDRAMVIPCPVCQCDVSILLYKEYSTEGQLMSGCRQLQLCKAHRRETAKQDWIKRQYPRINWGDIDRRLT</sequence>
<feature type="compositionally biased region" description="Basic and acidic residues" evidence="3">
    <location>
        <begin position="1"/>
        <end position="28"/>
    </location>
</feature>
<feature type="coiled-coil region" evidence="2">
    <location>
        <begin position="452"/>
        <end position="495"/>
    </location>
</feature>
<evidence type="ECO:0000256" key="1">
    <source>
        <dbReference type="PROSITE-ProRule" id="PRU00042"/>
    </source>
</evidence>
<evidence type="ECO:0000256" key="3">
    <source>
        <dbReference type="SAM" id="MobiDB-lite"/>
    </source>
</evidence>
<gene>
    <name evidence="5" type="ORF">ACJ73_04422</name>
</gene>
<keyword evidence="2" id="KW-0175">Coiled coil</keyword>
<evidence type="ECO:0000313" key="6">
    <source>
        <dbReference type="Proteomes" id="UP000242791"/>
    </source>
</evidence>
<name>A0A1J9Q668_9EURO</name>
<proteinExistence type="predicted"/>
<dbReference type="PROSITE" id="PS50157">
    <property type="entry name" value="ZINC_FINGER_C2H2_2"/>
    <property type="match status" value="1"/>
</dbReference>
<keyword evidence="1" id="KW-0863">Zinc-finger</keyword>
<dbReference type="PANTHER" id="PTHR37535:SF3">
    <property type="entry name" value="FLUG DOMAIN-CONTAINING PROTEIN"/>
    <property type="match status" value="1"/>
</dbReference>
<feature type="domain" description="C2H2-type" evidence="4">
    <location>
        <begin position="712"/>
        <end position="741"/>
    </location>
</feature>
<dbReference type="OrthoDB" id="4201960at2759"/>
<dbReference type="VEuPathDB" id="FungiDB:ACJ73_04422"/>
<dbReference type="InterPro" id="IPR013087">
    <property type="entry name" value="Znf_C2H2_type"/>
</dbReference>
<dbReference type="PROSITE" id="PS00028">
    <property type="entry name" value="ZINC_FINGER_C2H2_1"/>
    <property type="match status" value="1"/>
</dbReference>
<dbReference type="PANTHER" id="PTHR37535">
    <property type="entry name" value="FLUG DOMAIN PROTEIN"/>
    <property type="match status" value="1"/>
</dbReference>
<feature type="region of interest" description="Disordered" evidence="3">
    <location>
        <begin position="1"/>
        <end position="29"/>
    </location>
</feature>
<protein>
    <recommendedName>
        <fullName evidence="4">C2H2-type domain-containing protein</fullName>
    </recommendedName>
</protein>
<dbReference type="GO" id="GO:0008270">
    <property type="term" value="F:zinc ion binding"/>
    <property type="evidence" value="ECO:0007669"/>
    <property type="project" value="UniProtKB-KW"/>
</dbReference>
<evidence type="ECO:0000256" key="2">
    <source>
        <dbReference type="SAM" id="Coils"/>
    </source>
</evidence>
<keyword evidence="1" id="KW-0862">Zinc</keyword>
<feature type="compositionally biased region" description="Polar residues" evidence="3">
    <location>
        <begin position="761"/>
        <end position="777"/>
    </location>
</feature>
<dbReference type="EMBL" id="LGTZ01000610">
    <property type="protein sequence ID" value="OJD24222.1"/>
    <property type="molecule type" value="Genomic_DNA"/>
</dbReference>
<dbReference type="Proteomes" id="UP000242791">
    <property type="component" value="Unassembled WGS sequence"/>
</dbReference>